<keyword evidence="11" id="KW-0479">Metal-binding</keyword>
<keyword evidence="8 11" id="KW-0067">ATP-binding</keyword>
<keyword evidence="4 11" id="KW-0028">Amino-acid biosynthesis</keyword>
<dbReference type="GO" id="GO:0009423">
    <property type="term" value="P:chorismate biosynthetic process"/>
    <property type="evidence" value="ECO:0007669"/>
    <property type="project" value="UniProtKB-UniRule"/>
</dbReference>
<evidence type="ECO:0000256" key="6">
    <source>
        <dbReference type="ARBA" id="ARBA00022741"/>
    </source>
</evidence>
<reference evidence="13" key="1">
    <citation type="journal article" date="2021" name="PeerJ">
        <title>Extensive microbial diversity within the chicken gut microbiome revealed by metagenomics and culture.</title>
        <authorList>
            <person name="Gilroy R."/>
            <person name="Ravi A."/>
            <person name="Getino M."/>
            <person name="Pursley I."/>
            <person name="Horton D.L."/>
            <person name="Alikhan N.F."/>
            <person name="Baker D."/>
            <person name="Gharbi K."/>
            <person name="Hall N."/>
            <person name="Watson M."/>
            <person name="Adriaenssens E.M."/>
            <person name="Foster-Nyarko E."/>
            <person name="Jarju S."/>
            <person name="Secka A."/>
            <person name="Antonio M."/>
            <person name="Oren A."/>
            <person name="Chaudhuri R.R."/>
            <person name="La Ragione R."/>
            <person name="Hildebrand F."/>
            <person name="Pallen M.J."/>
        </authorList>
    </citation>
    <scope>NUCLEOTIDE SEQUENCE</scope>
    <source>
        <strain evidence="13">CHK193-4272</strain>
    </source>
</reference>
<evidence type="ECO:0000256" key="11">
    <source>
        <dbReference type="HAMAP-Rule" id="MF_00109"/>
    </source>
</evidence>
<feature type="binding site" evidence="11">
    <location>
        <position position="450"/>
    </location>
    <ligand>
        <name>ATP</name>
        <dbReference type="ChEBI" id="CHEBI:30616"/>
    </ligand>
</feature>
<evidence type="ECO:0000256" key="10">
    <source>
        <dbReference type="ARBA" id="ARBA00048567"/>
    </source>
</evidence>
<dbReference type="InterPro" id="IPR027417">
    <property type="entry name" value="P-loop_NTPase"/>
</dbReference>
<dbReference type="GO" id="GO:0050661">
    <property type="term" value="F:NADP binding"/>
    <property type="evidence" value="ECO:0007669"/>
    <property type="project" value="TreeGrafter"/>
</dbReference>
<evidence type="ECO:0000256" key="9">
    <source>
        <dbReference type="ARBA" id="ARBA00023141"/>
    </source>
</evidence>
<comment type="similarity">
    <text evidence="11">Belongs to the shikimate kinase family.</text>
</comment>
<reference evidence="13" key="2">
    <citation type="submission" date="2021-04" db="EMBL/GenBank/DDBJ databases">
        <authorList>
            <person name="Gilroy R."/>
        </authorList>
    </citation>
    <scope>NUCLEOTIDE SEQUENCE</scope>
    <source>
        <strain evidence="13">CHK193-4272</strain>
    </source>
</reference>
<dbReference type="GO" id="GO:0008652">
    <property type="term" value="P:amino acid biosynthetic process"/>
    <property type="evidence" value="ECO:0007669"/>
    <property type="project" value="UniProtKB-KW"/>
</dbReference>
<feature type="binding site" evidence="11">
    <location>
        <position position="434"/>
    </location>
    <ligand>
        <name>substrate</name>
    </ligand>
</feature>
<dbReference type="CDD" id="cd00464">
    <property type="entry name" value="SK"/>
    <property type="match status" value="1"/>
</dbReference>
<dbReference type="AlphaFoldDB" id="A0A9D1PHL3"/>
<dbReference type="Pfam" id="PF08501">
    <property type="entry name" value="Shikimate_dh_N"/>
    <property type="match status" value="1"/>
</dbReference>
<comment type="subcellular location">
    <subcellularLocation>
        <location evidence="11">Cytoplasm</location>
    </subcellularLocation>
</comment>
<dbReference type="PANTHER" id="PTHR21089">
    <property type="entry name" value="SHIKIMATE DEHYDROGENASE"/>
    <property type="match status" value="1"/>
</dbReference>
<evidence type="ECO:0000313" key="14">
    <source>
        <dbReference type="Proteomes" id="UP000886808"/>
    </source>
</evidence>
<evidence type="ECO:0000256" key="2">
    <source>
        <dbReference type="ARBA" id="ARBA00004871"/>
    </source>
</evidence>
<dbReference type="GO" id="GO:0005829">
    <property type="term" value="C:cytosol"/>
    <property type="evidence" value="ECO:0007669"/>
    <property type="project" value="TreeGrafter"/>
</dbReference>
<dbReference type="EMBL" id="DXIE01000021">
    <property type="protein sequence ID" value="HIV61790.1"/>
    <property type="molecule type" value="Genomic_DNA"/>
</dbReference>
<comment type="cofactor">
    <cofactor evidence="11">
        <name>Mg(2+)</name>
        <dbReference type="ChEBI" id="CHEBI:18420"/>
    </cofactor>
    <text evidence="11">Binds 1 Mg(2+) ion per subunit.</text>
</comment>
<dbReference type="Pfam" id="PF01202">
    <property type="entry name" value="SKI"/>
    <property type="match status" value="1"/>
</dbReference>
<feature type="domain" description="Shikimate dehydrogenase substrate binding N-terminal" evidence="12">
    <location>
        <begin position="21"/>
        <end position="102"/>
    </location>
</feature>
<proteinExistence type="inferred from homology"/>
<gene>
    <name evidence="11" type="primary">aroK</name>
    <name evidence="13" type="ORF">H9746_02940</name>
</gene>
<dbReference type="InterPro" id="IPR036291">
    <property type="entry name" value="NAD(P)-bd_dom_sf"/>
</dbReference>
<dbReference type="InterPro" id="IPR031322">
    <property type="entry name" value="Shikimate/glucono_kinase"/>
</dbReference>
<name>A0A9D1PHL3_9FIRM</name>
<evidence type="ECO:0000259" key="12">
    <source>
        <dbReference type="Pfam" id="PF08501"/>
    </source>
</evidence>
<dbReference type="SUPFAM" id="SSF52540">
    <property type="entry name" value="P-loop containing nucleoside triphosphate hydrolases"/>
    <property type="match status" value="1"/>
</dbReference>
<organism evidence="13 14">
    <name type="scientific">Candidatus Butyricicoccus avistercoris</name>
    <dbReference type="NCBI Taxonomy" id="2838518"/>
    <lineage>
        <taxon>Bacteria</taxon>
        <taxon>Bacillati</taxon>
        <taxon>Bacillota</taxon>
        <taxon>Clostridia</taxon>
        <taxon>Eubacteriales</taxon>
        <taxon>Butyricicoccaceae</taxon>
        <taxon>Butyricicoccus</taxon>
    </lineage>
</organism>
<comment type="catalytic activity">
    <reaction evidence="10 11">
        <text>shikimate + ATP = 3-phosphoshikimate + ADP + H(+)</text>
        <dbReference type="Rhea" id="RHEA:13121"/>
        <dbReference type="ChEBI" id="CHEBI:15378"/>
        <dbReference type="ChEBI" id="CHEBI:30616"/>
        <dbReference type="ChEBI" id="CHEBI:36208"/>
        <dbReference type="ChEBI" id="CHEBI:145989"/>
        <dbReference type="ChEBI" id="CHEBI:456216"/>
        <dbReference type="EC" id="2.7.1.71"/>
    </reaction>
</comment>
<accession>A0A9D1PHL3</accession>
<evidence type="ECO:0000256" key="4">
    <source>
        <dbReference type="ARBA" id="ARBA00022605"/>
    </source>
</evidence>
<evidence type="ECO:0000256" key="3">
    <source>
        <dbReference type="ARBA" id="ARBA00012154"/>
    </source>
</evidence>
<dbReference type="InterPro" id="IPR022893">
    <property type="entry name" value="Shikimate_DH_fam"/>
</dbReference>
<dbReference type="GO" id="GO:0004765">
    <property type="term" value="F:shikimate kinase activity"/>
    <property type="evidence" value="ECO:0007669"/>
    <property type="project" value="UniProtKB-UniRule"/>
</dbReference>
<dbReference type="GO" id="GO:0000287">
    <property type="term" value="F:magnesium ion binding"/>
    <property type="evidence" value="ECO:0007669"/>
    <property type="project" value="UniProtKB-UniRule"/>
</dbReference>
<dbReference type="PANTHER" id="PTHR21089:SF1">
    <property type="entry name" value="BIFUNCTIONAL 3-DEHYDROQUINATE DEHYDRATASE_SHIKIMATE DEHYDROGENASE, CHLOROPLASTIC"/>
    <property type="match status" value="1"/>
</dbReference>
<feature type="binding site" evidence="11">
    <location>
        <position position="414"/>
    </location>
    <ligand>
        <name>ATP</name>
        <dbReference type="ChEBI" id="CHEBI:30616"/>
    </ligand>
</feature>
<dbReference type="GO" id="GO:0005524">
    <property type="term" value="F:ATP binding"/>
    <property type="evidence" value="ECO:0007669"/>
    <property type="project" value="UniProtKB-UniRule"/>
</dbReference>
<dbReference type="GO" id="GO:0019632">
    <property type="term" value="P:shikimate metabolic process"/>
    <property type="evidence" value="ECO:0007669"/>
    <property type="project" value="TreeGrafter"/>
</dbReference>
<evidence type="ECO:0000256" key="5">
    <source>
        <dbReference type="ARBA" id="ARBA00022679"/>
    </source>
</evidence>
<evidence type="ECO:0000256" key="1">
    <source>
        <dbReference type="ARBA" id="ARBA00004842"/>
    </source>
</evidence>
<keyword evidence="5 11" id="KW-0808">Transferase</keyword>
<dbReference type="CDD" id="cd01065">
    <property type="entry name" value="NAD_bind_Shikimate_DH"/>
    <property type="match status" value="1"/>
</dbReference>
<feature type="binding site" evidence="11">
    <location>
        <position position="330"/>
    </location>
    <ligand>
        <name>substrate</name>
    </ligand>
</feature>
<dbReference type="PRINTS" id="PR01100">
    <property type="entry name" value="SHIKIMTKNASE"/>
</dbReference>
<dbReference type="Gene3D" id="3.40.50.720">
    <property type="entry name" value="NAD(P)-binding Rossmann-like Domain"/>
    <property type="match status" value="1"/>
</dbReference>
<comment type="pathway">
    <text evidence="2">Metabolic intermediate biosynthesis; chorismate biosynthesis; chorismate from D-erythrose 4-phosphate and phosphoenolpyruvate: step 4/7.</text>
</comment>
<dbReference type="InterPro" id="IPR046346">
    <property type="entry name" value="Aminoacid_DH-like_N_sf"/>
</dbReference>
<dbReference type="GO" id="GO:0004764">
    <property type="term" value="F:shikimate 3-dehydrogenase (NADP+) activity"/>
    <property type="evidence" value="ECO:0007669"/>
    <property type="project" value="InterPro"/>
</dbReference>
<comment type="caution">
    <text evidence="13">The sequence shown here is derived from an EMBL/GenBank/DDBJ whole genome shotgun (WGS) entry which is preliminary data.</text>
</comment>
<feature type="binding site" evidence="11">
    <location>
        <position position="376"/>
    </location>
    <ligand>
        <name>substrate</name>
    </ligand>
</feature>
<dbReference type="SUPFAM" id="SSF53223">
    <property type="entry name" value="Aminoacid dehydrogenase-like, N-terminal domain"/>
    <property type="match status" value="1"/>
</dbReference>
<evidence type="ECO:0000256" key="8">
    <source>
        <dbReference type="ARBA" id="ARBA00022840"/>
    </source>
</evidence>
<dbReference type="InterPro" id="IPR000623">
    <property type="entry name" value="Shikimate_kinase/TSH1"/>
</dbReference>
<dbReference type="PROSITE" id="PS01128">
    <property type="entry name" value="SHIKIMATE_KINASE"/>
    <property type="match status" value="1"/>
</dbReference>
<dbReference type="Proteomes" id="UP000886808">
    <property type="component" value="Unassembled WGS sequence"/>
</dbReference>
<evidence type="ECO:0000313" key="13">
    <source>
        <dbReference type="EMBL" id="HIV61790.1"/>
    </source>
</evidence>
<dbReference type="InterPro" id="IPR023000">
    <property type="entry name" value="Shikimate_kinase_CS"/>
</dbReference>
<dbReference type="HAMAP" id="MF_00109">
    <property type="entry name" value="Shikimate_kinase"/>
    <property type="match status" value="1"/>
</dbReference>
<feature type="binding site" evidence="11">
    <location>
        <position position="354"/>
    </location>
    <ligand>
        <name>substrate</name>
    </ligand>
</feature>
<feature type="binding site" evidence="11">
    <location>
        <begin position="308"/>
        <end position="313"/>
    </location>
    <ligand>
        <name>ATP</name>
        <dbReference type="ChEBI" id="CHEBI:30616"/>
    </ligand>
</feature>
<comment type="function">
    <text evidence="11">Catalyzes the specific phosphorylation of the 3-hydroxyl group of shikimic acid using ATP as a cosubstrate.</text>
</comment>
<feature type="binding site" evidence="11">
    <location>
        <position position="312"/>
    </location>
    <ligand>
        <name>Mg(2+)</name>
        <dbReference type="ChEBI" id="CHEBI:18420"/>
    </ligand>
</feature>
<dbReference type="Gene3D" id="3.40.50.10860">
    <property type="entry name" value="Leucine Dehydrogenase, chain A, domain 1"/>
    <property type="match status" value="1"/>
</dbReference>
<dbReference type="Gene3D" id="3.40.50.300">
    <property type="entry name" value="P-loop containing nucleotide triphosphate hydrolases"/>
    <property type="match status" value="1"/>
</dbReference>
<dbReference type="InterPro" id="IPR013708">
    <property type="entry name" value="Shikimate_DH-bd_N"/>
</dbReference>
<dbReference type="GO" id="GO:0009073">
    <property type="term" value="P:aromatic amino acid family biosynthetic process"/>
    <property type="evidence" value="ECO:0007669"/>
    <property type="project" value="UniProtKB-KW"/>
</dbReference>
<keyword evidence="7 11" id="KW-0418">Kinase</keyword>
<protein>
    <recommendedName>
        <fullName evidence="3 11">Shikimate kinase</fullName>
        <shortName evidence="11">SK</shortName>
        <ecNumber evidence="3 11">2.7.1.71</ecNumber>
    </recommendedName>
</protein>
<keyword evidence="11" id="KW-0963">Cytoplasm</keyword>
<keyword evidence="11" id="KW-0460">Magnesium</keyword>
<evidence type="ECO:0000256" key="7">
    <source>
        <dbReference type="ARBA" id="ARBA00022777"/>
    </source>
</evidence>
<keyword evidence="6 11" id="KW-0547">Nucleotide-binding</keyword>
<comment type="subunit">
    <text evidence="11">Monomer.</text>
</comment>
<sequence length="462" mass="52337">MMVLTLENFKNFKPTRPTYALFGWPLGHTMSPELHSQLFNAANMEADYLAIAVKPEELEEAMNLAKEKLQGINLTIPHKKAVIDLLDAIDPSAMDLHSVNTVQFKNGEAIGYNTDIFGFASTLEKDGIELKNKKTLVIGYGGASTVMAYHCAKSKSNLYITGRSLDKAYKLKNELKASMPSAKITACTRKQIPKDVEIVINGTPLGMYPNEEKKPLYFLPRKTKYVFDTIYNPPKTSTMKLAKRDVKTRNGIYMLVMQAAAAQTIWNNTQFEWNVFDSIARRVLAQMAAKRLREKYNKNNLVLCGFMGSGKTTVGKKLARFMGLKHIDADVYLEEKEGRTISEIFAQDGEKVFRELEIKYLKEICQIDGAVISLGGGAVLKPENVQIIKQTGFLIHLDTPFYRIVKNLESSSNRPLLDKRTDRMTEMRKLYNARKHIYRQVSDRSVRSPRLSELVEDLLQSI</sequence>
<keyword evidence="9 11" id="KW-0057">Aromatic amino acid biosynthesis</keyword>
<dbReference type="SUPFAM" id="SSF51735">
    <property type="entry name" value="NAD(P)-binding Rossmann-fold domains"/>
    <property type="match status" value="1"/>
</dbReference>
<dbReference type="EC" id="2.7.1.71" evidence="3 11"/>
<comment type="pathway">
    <text evidence="1 11">Metabolic intermediate biosynthesis; chorismate biosynthesis; chorismate from D-erythrose 4-phosphate and phosphoenolpyruvate: step 5/7.</text>
</comment>